<name>A0A4Y7S161_COPMI</name>
<evidence type="ECO:0000313" key="3">
    <source>
        <dbReference type="Proteomes" id="UP000298030"/>
    </source>
</evidence>
<protein>
    <submittedName>
        <fullName evidence="2">Uncharacterized protein</fullName>
    </submittedName>
</protein>
<gene>
    <name evidence="2" type="ORF">FA13DRAFT_1823099</name>
</gene>
<dbReference type="STRING" id="71717.A0A4Y7S161"/>
<reference evidence="2 3" key="1">
    <citation type="journal article" date="2019" name="Nat. Ecol. Evol.">
        <title>Megaphylogeny resolves global patterns of mushroom evolution.</title>
        <authorList>
            <person name="Varga T."/>
            <person name="Krizsan K."/>
            <person name="Foldi C."/>
            <person name="Dima B."/>
            <person name="Sanchez-Garcia M."/>
            <person name="Sanchez-Ramirez S."/>
            <person name="Szollosi G.J."/>
            <person name="Szarkandi J.G."/>
            <person name="Papp V."/>
            <person name="Albert L."/>
            <person name="Andreopoulos W."/>
            <person name="Angelini C."/>
            <person name="Antonin V."/>
            <person name="Barry K.W."/>
            <person name="Bougher N.L."/>
            <person name="Buchanan P."/>
            <person name="Buyck B."/>
            <person name="Bense V."/>
            <person name="Catcheside P."/>
            <person name="Chovatia M."/>
            <person name="Cooper J."/>
            <person name="Damon W."/>
            <person name="Desjardin D."/>
            <person name="Finy P."/>
            <person name="Geml J."/>
            <person name="Haridas S."/>
            <person name="Hughes K."/>
            <person name="Justo A."/>
            <person name="Karasinski D."/>
            <person name="Kautmanova I."/>
            <person name="Kiss B."/>
            <person name="Kocsube S."/>
            <person name="Kotiranta H."/>
            <person name="LaButti K.M."/>
            <person name="Lechner B.E."/>
            <person name="Liimatainen K."/>
            <person name="Lipzen A."/>
            <person name="Lukacs Z."/>
            <person name="Mihaltcheva S."/>
            <person name="Morgado L.N."/>
            <person name="Niskanen T."/>
            <person name="Noordeloos M.E."/>
            <person name="Ohm R.A."/>
            <person name="Ortiz-Santana B."/>
            <person name="Ovrebo C."/>
            <person name="Racz N."/>
            <person name="Riley R."/>
            <person name="Savchenko A."/>
            <person name="Shiryaev A."/>
            <person name="Soop K."/>
            <person name="Spirin V."/>
            <person name="Szebenyi C."/>
            <person name="Tomsovsky M."/>
            <person name="Tulloss R.E."/>
            <person name="Uehling J."/>
            <person name="Grigoriev I.V."/>
            <person name="Vagvolgyi C."/>
            <person name="Papp T."/>
            <person name="Martin F.M."/>
            <person name="Miettinen O."/>
            <person name="Hibbett D.S."/>
            <person name="Nagy L.G."/>
        </authorList>
    </citation>
    <scope>NUCLEOTIDE SEQUENCE [LARGE SCALE GENOMIC DNA]</scope>
    <source>
        <strain evidence="2 3">FP101781</strain>
    </source>
</reference>
<evidence type="ECO:0000313" key="2">
    <source>
        <dbReference type="EMBL" id="TEB15048.1"/>
    </source>
</evidence>
<proteinExistence type="predicted"/>
<dbReference type="InterPro" id="IPR032675">
    <property type="entry name" value="LRR_dom_sf"/>
</dbReference>
<dbReference type="EMBL" id="QPFP01000369">
    <property type="protein sequence ID" value="TEB15048.1"/>
    <property type="molecule type" value="Genomic_DNA"/>
</dbReference>
<sequence length="539" mass="61031">MFVASTQALLAARTNLSPETHQRRIDDRTTELQHEIRALKACRNSRSSAVALPAEILSLVFLLVSQLYRGSEGDPRRPARDKLHWIWVTHVCSHWRRVALECVTLWTDLSFDNPGFTELMLSRARSAPLTVTLTTVRQSHSQMHDILRRVLAQSDRLRTITIRRYLGDTLDLPPILKACSRAAPALKTLSICDEGIPAKFEIPQQFLAGGSPVLESLELPRCRVSSWDLLPLRTNLTSLKLSVYSSTDANPARPSWLGLSTSLGQIPLLQTLHLSHYLPHADWQSFKSQTALEWTSPIALHRLRDLMLSDTSTTAIIDFLRLISQPLTTKIEITFHGTDSLEFIHPFFVKLRASQHIRDYGPAQELQIEGPHYFETVARFKLHSPAGLDRHLVLRFERPVLTTGKILTGLEEEVDYSSISRLETESEELPEETWTSMFSSLTTLREIYLDVYIDEFSAALSIANHGWLSSTRHLDTLRCELRDEETFALSGFHPGVKRQTGINTRYHLAHGKRTQLHGNAVTGTTRTNPKSDDSMGWIL</sequence>
<feature type="region of interest" description="Disordered" evidence="1">
    <location>
        <begin position="519"/>
        <end position="539"/>
    </location>
</feature>
<evidence type="ECO:0000256" key="1">
    <source>
        <dbReference type="SAM" id="MobiDB-lite"/>
    </source>
</evidence>
<accession>A0A4Y7S161</accession>
<dbReference type="Gene3D" id="3.80.10.10">
    <property type="entry name" value="Ribonuclease Inhibitor"/>
    <property type="match status" value="1"/>
</dbReference>
<comment type="caution">
    <text evidence="2">The sequence shown here is derived from an EMBL/GenBank/DDBJ whole genome shotgun (WGS) entry which is preliminary data.</text>
</comment>
<dbReference type="Proteomes" id="UP000298030">
    <property type="component" value="Unassembled WGS sequence"/>
</dbReference>
<organism evidence="2 3">
    <name type="scientific">Coprinellus micaceus</name>
    <name type="common">Glistening ink-cap mushroom</name>
    <name type="synonym">Coprinus micaceus</name>
    <dbReference type="NCBI Taxonomy" id="71717"/>
    <lineage>
        <taxon>Eukaryota</taxon>
        <taxon>Fungi</taxon>
        <taxon>Dikarya</taxon>
        <taxon>Basidiomycota</taxon>
        <taxon>Agaricomycotina</taxon>
        <taxon>Agaricomycetes</taxon>
        <taxon>Agaricomycetidae</taxon>
        <taxon>Agaricales</taxon>
        <taxon>Agaricineae</taxon>
        <taxon>Psathyrellaceae</taxon>
        <taxon>Coprinellus</taxon>
    </lineage>
</organism>
<dbReference type="OrthoDB" id="2866324at2759"/>
<keyword evidence="3" id="KW-1185">Reference proteome</keyword>
<dbReference type="AlphaFoldDB" id="A0A4Y7S161"/>
<dbReference type="SUPFAM" id="SSF52047">
    <property type="entry name" value="RNI-like"/>
    <property type="match status" value="1"/>
</dbReference>